<dbReference type="STRING" id="670580.A0A1X6MYX3"/>
<evidence type="ECO:0000313" key="3">
    <source>
        <dbReference type="EMBL" id="OSX61450.1"/>
    </source>
</evidence>
<dbReference type="GeneID" id="36330728"/>
<keyword evidence="4" id="KW-1185">Reference proteome</keyword>
<accession>A0A1X6MYX3</accession>
<dbReference type="InterPro" id="IPR045340">
    <property type="entry name" value="DUF6533"/>
</dbReference>
<evidence type="ECO:0000313" key="4">
    <source>
        <dbReference type="Proteomes" id="UP000194127"/>
    </source>
</evidence>
<feature type="transmembrane region" description="Helical" evidence="1">
    <location>
        <begin position="20"/>
        <end position="40"/>
    </location>
</feature>
<keyword evidence="1" id="KW-0812">Transmembrane</keyword>
<dbReference type="Proteomes" id="UP000194127">
    <property type="component" value="Unassembled WGS sequence"/>
</dbReference>
<dbReference type="RefSeq" id="XP_024338244.1">
    <property type="nucleotide sequence ID" value="XM_024485779.1"/>
</dbReference>
<evidence type="ECO:0000259" key="2">
    <source>
        <dbReference type="Pfam" id="PF20151"/>
    </source>
</evidence>
<dbReference type="EMBL" id="KZ110598">
    <property type="protein sequence ID" value="OSX61450.1"/>
    <property type="molecule type" value="Genomic_DNA"/>
</dbReference>
<name>A0A1X6MYX3_9APHY</name>
<reference evidence="3 4" key="1">
    <citation type="submission" date="2017-04" db="EMBL/GenBank/DDBJ databases">
        <title>Genome Sequence of the Model Brown-Rot Fungus Postia placenta SB12.</title>
        <authorList>
            <consortium name="DOE Joint Genome Institute"/>
            <person name="Gaskell J."/>
            <person name="Kersten P."/>
            <person name="Larrondo L.F."/>
            <person name="Canessa P."/>
            <person name="Martinez D."/>
            <person name="Hibbett D."/>
            <person name="Schmoll M."/>
            <person name="Kubicek C.P."/>
            <person name="Martinez A.T."/>
            <person name="Yadav J."/>
            <person name="Master E."/>
            <person name="Magnuson J.K."/>
            <person name="James T."/>
            <person name="Yaver D."/>
            <person name="Berka R."/>
            <person name="Labutti K."/>
            <person name="Lipzen A."/>
            <person name="Aerts A."/>
            <person name="Barry K."/>
            <person name="Henrissat B."/>
            <person name="Blanchette R."/>
            <person name="Grigoriev I."/>
            <person name="Cullen D."/>
        </authorList>
    </citation>
    <scope>NUCLEOTIDE SEQUENCE [LARGE SCALE GENOMIC DNA]</scope>
    <source>
        <strain evidence="3 4">MAD-698-R-SB12</strain>
    </source>
</reference>
<proteinExistence type="predicted"/>
<dbReference type="OrthoDB" id="2804045at2759"/>
<organism evidence="3 4">
    <name type="scientific">Postia placenta MAD-698-R-SB12</name>
    <dbReference type="NCBI Taxonomy" id="670580"/>
    <lineage>
        <taxon>Eukaryota</taxon>
        <taxon>Fungi</taxon>
        <taxon>Dikarya</taxon>
        <taxon>Basidiomycota</taxon>
        <taxon>Agaricomycotina</taxon>
        <taxon>Agaricomycetes</taxon>
        <taxon>Polyporales</taxon>
        <taxon>Adustoporiaceae</taxon>
        <taxon>Rhodonia</taxon>
    </lineage>
</organism>
<keyword evidence="1" id="KW-1133">Transmembrane helix</keyword>
<feature type="domain" description="DUF6533" evidence="2">
    <location>
        <begin position="21"/>
        <end position="66"/>
    </location>
</feature>
<protein>
    <recommendedName>
        <fullName evidence="2">DUF6533 domain-containing protein</fullName>
    </recommendedName>
</protein>
<feature type="transmembrane region" description="Helical" evidence="1">
    <location>
        <begin position="97"/>
        <end position="117"/>
    </location>
</feature>
<feature type="transmembrane region" description="Helical" evidence="1">
    <location>
        <begin position="129"/>
        <end position="148"/>
    </location>
</feature>
<sequence length="341" mass="36723">MSLSSMEEAKVLLFSHLVGEYIKAVGISMFVYDAIISFNLEWRAVWSRKITGATALYLALRYTTFVNIISNVVESTMTSCEVTFASIRVYAIDGRRWTKAVIVMMLGLAPVAINIGIAPLESHSLPPRLTFFLVSRSCVLISNLLVVVSTWQATHASRAVTAWTSRGSLTAVLFRDGTVHFALVVGLNAANIVVKLVLGKLIDLSEPVELISTVVLCRFFLNLRHFSSPDVDDSTISSRGSSFSSFASRIIGNLGEMLEDEPGASDDDLEGELDGLNDATQVDGAVDLSDSAKSPSDADKALTRTATTAVCKQETGKEGAAGGDLAEALDEGFDQRMIDIV</sequence>
<evidence type="ECO:0000256" key="1">
    <source>
        <dbReference type="SAM" id="Phobius"/>
    </source>
</evidence>
<gene>
    <name evidence="3" type="ORF">POSPLADRAFT_1145253</name>
</gene>
<keyword evidence="1" id="KW-0472">Membrane</keyword>
<dbReference type="AlphaFoldDB" id="A0A1X6MYX3"/>
<dbReference type="Pfam" id="PF20151">
    <property type="entry name" value="DUF6533"/>
    <property type="match status" value="1"/>
</dbReference>